<evidence type="ECO:0000256" key="1">
    <source>
        <dbReference type="SAM" id="MobiDB-lite"/>
    </source>
</evidence>
<dbReference type="SUPFAM" id="SSF46689">
    <property type="entry name" value="Homeodomain-like"/>
    <property type="match status" value="1"/>
</dbReference>
<reference evidence="3" key="1">
    <citation type="submission" date="2008-04" db="EMBL/GenBank/DDBJ databases">
        <title>Complete sequence of plasmid 1 of Burkholderia ambifaria MC40-6.</title>
        <authorList>
            <person name="Copeland A."/>
            <person name="Lucas S."/>
            <person name="Lapidus A."/>
            <person name="Glavina del Rio T."/>
            <person name="Dalin E."/>
            <person name="Tice H."/>
            <person name="Pitluck S."/>
            <person name="Chain P."/>
            <person name="Malfatti S."/>
            <person name="Shin M."/>
            <person name="Vergez L."/>
            <person name="Lang D."/>
            <person name="Schmutz J."/>
            <person name="Larimer F."/>
            <person name="Land M."/>
            <person name="Hauser L."/>
            <person name="Kyrpides N."/>
            <person name="Lykidis A."/>
            <person name="Ramette A."/>
            <person name="Konstantinidis K."/>
            <person name="Tiedje J."/>
            <person name="Richardson P."/>
        </authorList>
    </citation>
    <scope>NUCLEOTIDE SEQUENCE [LARGE SCALE GENOMIC DNA]</scope>
    <source>
        <strain evidence="3">MC40-6</strain>
        <plasmid evidence="3">Plasmid pBMC401</plasmid>
    </source>
</reference>
<dbReference type="AlphaFoldDB" id="B1Z6S7"/>
<evidence type="ECO:0000313" key="2">
    <source>
        <dbReference type="EMBL" id="ACB69154.1"/>
    </source>
</evidence>
<evidence type="ECO:0000313" key="3">
    <source>
        <dbReference type="Proteomes" id="UP000001680"/>
    </source>
</evidence>
<dbReference type="HOGENOM" id="CLU_148664_0_0_4"/>
<protein>
    <submittedName>
        <fullName evidence="2">TetR family transcriptional regulator-like protein</fullName>
    </submittedName>
</protein>
<sequence length="146" mass="15793">MSTRAGTTPAEPQTEPASRRRSRGNTREELLLAMLRVKSKGLKLSISAVATEAGVSAGLVHNTYPDIAEEIRAQVGRGTRQQRDANAAEVKKVRGQLKILRAERDAALADVARLASINETLRQEVATLQAAASGKTFCLREKTADR</sequence>
<gene>
    <name evidence="2" type="ordered locus">BamMC406_6752</name>
</gene>
<dbReference type="Proteomes" id="UP000001680">
    <property type="component" value="Plasmid pBMC401"/>
</dbReference>
<feature type="region of interest" description="Disordered" evidence="1">
    <location>
        <begin position="1"/>
        <end position="26"/>
    </location>
</feature>
<keyword evidence="2" id="KW-0614">Plasmid</keyword>
<dbReference type="RefSeq" id="WP_012367386.1">
    <property type="nucleotide sequence ID" value="NC_010553.1"/>
</dbReference>
<organism evidence="2 3">
    <name type="scientific">Burkholderia ambifaria (strain MC40-6)</name>
    <dbReference type="NCBI Taxonomy" id="398577"/>
    <lineage>
        <taxon>Bacteria</taxon>
        <taxon>Pseudomonadati</taxon>
        <taxon>Pseudomonadota</taxon>
        <taxon>Betaproteobacteria</taxon>
        <taxon>Burkholderiales</taxon>
        <taxon>Burkholderiaceae</taxon>
        <taxon>Burkholderia</taxon>
        <taxon>Burkholderia cepacia complex</taxon>
    </lineage>
</organism>
<geneLocation type="plasmid" evidence="2 3">
    <name>pBMC401</name>
</geneLocation>
<dbReference type="KEGG" id="bac:BamMC406_6752"/>
<proteinExistence type="predicted"/>
<dbReference type="Gene3D" id="1.10.357.10">
    <property type="entry name" value="Tetracycline Repressor, domain 2"/>
    <property type="match status" value="1"/>
</dbReference>
<accession>B1Z6S7</accession>
<dbReference type="EMBL" id="CP001028">
    <property type="protein sequence ID" value="ACB69154.1"/>
    <property type="molecule type" value="Genomic_DNA"/>
</dbReference>
<dbReference type="InterPro" id="IPR009057">
    <property type="entry name" value="Homeodomain-like_sf"/>
</dbReference>
<name>B1Z6S7_BURA4</name>